<comment type="similarity">
    <text evidence="2">Belongs to the diacylglycerol/lipid kinase family.</text>
</comment>
<dbReference type="InterPro" id="IPR005218">
    <property type="entry name" value="Diacylglycerol/lipid_kinase"/>
</dbReference>
<evidence type="ECO:0000256" key="6">
    <source>
        <dbReference type="ARBA" id="ARBA00023098"/>
    </source>
</evidence>
<dbReference type="PANTHER" id="PTHR12358:SF106">
    <property type="entry name" value="LIPID KINASE YEGS"/>
    <property type="match status" value="1"/>
</dbReference>
<dbReference type="Pfam" id="PF00781">
    <property type="entry name" value="DAGK_cat"/>
    <property type="match status" value="1"/>
</dbReference>
<keyword evidence="4" id="KW-0479">Metal-binding</keyword>
<evidence type="ECO:0000256" key="4">
    <source>
        <dbReference type="ARBA" id="ARBA00022723"/>
    </source>
</evidence>
<reference evidence="10 11" key="1">
    <citation type="submission" date="2021-10" db="EMBL/GenBank/DDBJ databases">
        <title>Anaerobic single-cell dispensing facilitates the cultivation of human gut bacteria.</title>
        <authorList>
            <person name="Afrizal A."/>
        </authorList>
    </citation>
    <scope>NUCLEOTIDE SEQUENCE [LARGE SCALE GENOMIC DNA]</scope>
    <source>
        <strain evidence="10 11">CLA-AA-H232</strain>
    </source>
</reference>
<dbReference type="Gene3D" id="3.40.50.10330">
    <property type="entry name" value="Probable inorganic polyphosphate/atp-NAD kinase, domain 1"/>
    <property type="match status" value="1"/>
</dbReference>
<dbReference type="GO" id="GO:0046872">
    <property type="term" value="F:metal ion binding"/>
    <property type="evidence" value="ECO:0007669"/>
    <property type="project" value="UniProtKB-KW"/>
</dbReference>
<dbReference type="GO" id="GO:0008654">
    <property type="term" value="P:phospholipid biosynthetic process"/>
    <property type="evidence" value="ECO:0007669"/>
    <property type="project" value="UniProtKB-KW"/>
</dbReference>
<keyword evidence="8" id="KW-1208">Phospholipid metabolism</keyword>
<feature type="domain" description="DAGKc" evidence="9">
    <location>
        <begin position="1"/>
        <end position="133"/>
    </location>
</feature>
<evidence type="ECO:0000256" key="8">
    <source>
        <dbReference type="ARBA" id="ARBA00023264"/>
    </source>
</evidence>
<dbReference type="NCBIfam" id="TIGR00147">
    <property type="entry name" value="YegS/Rv2252/BmrU family lipid kinase"/>
    <property type="match status" value="1"/>
</dbReference>
<dbReference type="SUPFAM" id="SSF111331">
    <property type="entry name" value="NAD kinase/diacylglycerol kinase-like"/>
    <property type="match status" value="1"/>
</dbReference>
<gene>
    <name evidence="10" type="ORF">LKE05_09805</name>
</gene>
<evidence type="ECO:0000256" key="5">
    <source>
        <dbReference type="ARBA" id="ARBA00022842"/>
    </source>
</evidence>
<proteinExistence type="inferred from homology"/>
<keyword evidence="6" id="KW-0443">Lipid metabolism</keyword>
<comment type="caution">
    <text evidence="10">The sequence shown here is derived from an EMBL/GenBank/DDBJ whole genome shotgun (WGS) entry which is preliminary data.</text>
</comment>
<dbReference type="AlphaFoldDB" id="A0AAE3DZS1"/>
<dbReference type="InterPro" id="IPR016064">
    <property type="entry name" value="NAD/diacylglycerol_kinase_sf"/>
</dbReference>
<accession>A0AAE3DZS1</accession>
<dbReference type="InterPro" id="IPR001206">
    <property type="entry name" value="Diacylglycerol_kinase_cat_dom"/>
</dbReference>
<evidence type="ECO:0000256" key="3">
    <source>
        <dbReference type="ARBA" id="ARBA00022516"/>
    </source>
</evidence>
<dbReference type="Proteomes" id="UP001198242">
    <property type="component" value="Unassembled WGS sequence"/>
</dbReference>
<keyword evidence="3" id="KW-0444">Lipid biosynthesis</keyword>
<dbReference type="InterPro" id="IPR050187">
    <property type="entry name" value="Lipid_Phosphate_FormReg"/>
</dbReference>
<dbReference type="GO" id="GO:0005886">
    <property type="term" value="C:plasma membrane"/>
    <property type="evidence" value="ECO:0007669"/>
    <property type="project" value="TreeGrafter"/>
</dbReference>
<dbReference type="PROSITE" id="PS50146">
    <property type="entry name" value="DAGK"/>
    <property type="match status" value="1"/>
</dbReference>
<evidence type="ECO:0000256" key="2">
    <source>
        <dbReference type="ARBA" id="ARBA00005983"/>
    </source>
</evidence>
<dbReference type="Gene3D" id="2.60.200.40">
    <property type="match status" value="1"/>
</dbReference>
<dbReference type="EMBL" id="JAJEQM010000013">
    <property type="protein sequence ID" value="MCC2211079.1"/>
    <property type="molecule type" value="Genomic_DNA"/>
</dbReference>
<name>A0AAE3DZS1_9FIRM</name>
<dbReference type="PANTHER" id="PTHR12358">
    <property type="entry name" value="SPHINGOSINE KINASE"/>
    <property type="match status" value="1"/>
</dbReference>
<organism evidence="10 11">
    <name type="scientific">Hominilimicola fabiformis</name>
    <dbReference type="NCBI Taxonomy" id="2885356"/>
    <lineage>
        <taxon>Bacteria</taxon>
        <taxon>Bacillati</taxon>
        <taxon>Bacillota</taxon>
        <taxon>Clostridia</taxon>
        <taxon>Eubacteriales</taxon>
        <taxon>Oscillospiraceae</taxon>
        <taxon>Hominilimicola</taxon>
    </lineage>
</organism>
<dbReference type="SMART" id="SM00046">
    <property type="entry name" value="DAGKc"/>
    <property type="match status" value="1"/>
</dbReference>
<protein>
    <submittedName>
        <fullName evidence="10">YegS/Rv2252/BmrU family lipid kinase</fullName>
    </submittedName>
</protein>
<keyword evidence="5" id="KW-0460">Magnesium</keyword>
<keyword evidence="10" id="KW-0418">Kinase</keyword>
<evidence type="ECO:0000259" key="9">
    <source>
        <dbReference type="PROSITE" id="PS50146"/>
    </source>
</evidence>
<dbReference type="GO" id="GO:0004143">
    <property type="term" value="F:ATP-dependent diacylglycerol kinase activity"/>
    <property type="evidence" value="ECO:0007669"/>
    <property type="project" value="TreeGrafter"/>
</dbReference>
<dbReference type="RefSeq" id="WP_022230098.1">
    <property type="nucleotide sequence ID" value="NZ_JAJEQM010000013.1"/>
</dbReference>
<comment type="cofactor">
    <cofactor evidence="1">
        <name>Mg(2+)</name>
        <dbReference type="ChEBI" id="CHEBI:18420"/>
    </cofactor>
</comment>
<keyword evidence="11" id="KW-1185">Reference proteome</keyword>
<sequence>MTKKMLFIFNPHSGKGQIKNHLLDILDKFAKAEYDITVRPTQERLDAYNYIKNNGDKFDRIVVSGGDGTLNEAVKGLMEFDADKRPCLGYIPTGTTNDFASTLELPKSIAKSSDIAINGVPFKCDIGKFNSTTFNYVAAFGAFTDVPYDTPQETKNILGHTAYVLEGMKRLSSLPSYHVKIKYDNGEFEGDIFLCMILNATSVAGLHKTKQLKNVDLNDGLFEMLVFKRPTNLIEFQNILINLMRGENSGDEYWFVKSSYFEFECDENIKWTLDGEYGGNPKHTVINVMPSAMTFIIDKTHNMLKE</sequence>
<dbReference type="InterPro" id="IPR017438">
    <property type="entry name" value="ATP-NAD_kinase_N"/>
</dbReference>
<dbReference type="GO" id="GO:0005524">
    <property type="term" value="F:ATP binding"/>
    <property type="evidence" value="ECO:0007669"/>
    <property type="project" value="InterPro"/>
</dbReference>
<evidence type="ECO:0000256" key="7">
    <source>
        <dbReference type="ARBA" id="ARBA00023209"/>
    </source>
</evidence>
<evidence type="ECO:0000313" key="10">
    <source>
        <dbReference type="EMBL" id="MCC2211079.1"/>
    </source>
</evidence>
<keyword evidence="10" id="KW-0808">Transferase</keyword>
<evidence type="ECO:0000313" key="11">
    <source>
        <dbReference type="Proteomes" id="UP001198242"/>
    </source>
</evidence>
<keyword evidence="7" id="KW-0594">Phospholipid biosynthesis</keyword>
<evidence type="ECO:0000256" key="1">
    <source>
        <dbReference type="ARBA" id="ARBA00001946"/>
    </source>
</evidence>